<dbReference type="InterPro" id="IPR052936">
    <property type="entry name" value="Jasmonate_Hydroxylase-like"/>
</dbReference>
<protein>
    <submittedName>
        <fullName evidence="1">Antibiotic biosynthesis monooxygenase</fullName>
    </submittedName>
</protein>
<dbReference type="PANTHER" id="PTHR37811:SF2">
    <property type="entry name" value="ABM DOMAIN-CONTAINING PROTEIN"/>
    <property type="match status" value="1"/>
</dbReference>
<dbReference type="AlphaFoldDB" id="A0A244CM52"/>
<accession>A0A244CM52</accession>
<keyword evidence="1" id="KW-0503">Monooxygenase</keyword>
<dbReference type="EMBL" id="MWPV01000005">
    <property type="protein sequence ID" value="OUL56665.1"/>
    <property type="molecule type" value="Genomic_DNA"/>
</dbReference>
<keyword evidence="1" id="KW-0560">Oxidoreductase</keyword>
<gene>
    <name evidence="1" type="ORF">B1199_14915</name>
</gene>
<dbReference type="Gene3D" id="3.30.70.100">
    <property type="match status" value="1"/>
</dbReference>
<dbReference type="Proteomes" id="UP000194841">
    <property type="component" value="Unassembled WGS sequence"/>
</dbReference>
<sequence length="103" mass="11924">MFVVIFRAKPGQQDQQYTEMVAKMRELAFEKYACLDFVAATEGEQEIAISYWPDEASILAWKNDPSHALAQSMGQNKWYQSYRVEVLELKREYTFESTSKVAG</sequence>
<keyword evidence="2" id="KW-1185">Reference proteome</keyword>
<evidence type="ECO:0000313" key="1">
    <source>
        <dbReference type="EMBL" id="OUL56665.1"/>
    </source>
</evidence>
<dbReference type="SUPFAM" id="SSF54909">
    <property type="entry name" value="Dimeric alpha+beta barrel"/>
    <property type="match status" value="1"/>
</dbReference>
<dbReference type="InterPro" id="IPR011008">
    <property type="entry name" value="Dimeric_a/b-barrel"/>
</dbReference>
<dbReference type="OrthoDB" id="9797060at2"/>
<organism evidence="1 2">
    <name type="scientific">Pseudoalteromonas ulvae</name>
    <dbReference type="NCBI Taxonomy" id="107327"/>
    <lineage>
        <taxon>Bacteria</taxon>
        <taxon>Pseudomonadati</taxon>
        <taxon>Pseudomonadota</taxon>
        <taxon>Gammaproteobacteria</taxon>
        <taxon>Alteromonadales</taxon>
        <taxon>Pseudoalteromonadaceae</taxon>
        <taxon>Pseudoalteromonas</taxon>
    </lineage>
</organism>
<dbReference type="GO" id="GO:0004497">
    <property type="term" value="F:monooxygenase activity"/>
    <property type="evidence" value="ECO:0007669"/>
    <property type="project" value="UniProtKB-KW"/>
</dbReference>
<proteinExistence type="predicted"/>
<evidence type="ECO:0000313" key="2">
    <source>
        <dbReference type="Proteomes" id="UP000194841"/>
    </source>
</evidence>
<dbReference type="PANTHER" id="PTHR37811">
    <property type="entry name" value="BLL5343 PROTEIN"/>
    <property type="match status" value="1"/>
</dbReference>
<comment type="caution">
    <text evidence="1">The sequence shown here is derived from an EMBL/GenBank/DDBJ whole genome shotgun (WGS) entry which is preliminary data.</text>
</comment>
<reference evidence="1 2" key="1">
    <citation type="submission" date="2017-02" db="EMBL/GenBank/DDBJ databases">
        <title>Pseudoalteromonas ulvae TC14 Genome.</title>
        <authorList>
            <person name="Molmeret M."/>
        </authorList>
    </citation>
    <scope>NUCLEOTIDE SEQUENCE [LARGE SCALE GENOMIC DNA]</scope>
    <source>
        <strain evidence="1">TC14</strain>
    </source>
</reference>
<dbReference type="RefSeq" id="WP_086744920.1">
    <property type="nucleotide sequence ID" value="NZ_MWPV01000005.1"/>
</dbReference>
<name>A0A244CM52_PSEDV</name>